<dbReference type="EMBL" id="RYUW01000012">
    <property type="protein sequence ID" value="RYQ36624.1"/>
    <property type="molecule type" value="Genomic_DNA"/>
</dbReference>
<dbReference type="RefSeq" id="WP_129966916.1">
    <property type="nucleotide sequence ID" value="NZ_RYUW01000012.1"/>
</dbReference>
<name>A0A4V1Y4Q9_9BIFI</name>
<dbReference type="AlphaFoldDB" id="A0A4V1Y4Q9"/>
<evidence type="ECO:0000313" key="2">
    <source>
        <dbReference type="Proteomes" id="UP000292382"/>
    </source>
</evidence>
<gene>
    <name evidence="1" type="ORF">PG2003B_1123</name>
</gene>
<organism evidence="1 2">
    <name type="scientific">Bifidobacterium pseudolongum subsp. globosum</name>
    <dbReference type="NCBI Taxonomy" id="1690"/>
    <lineage>
        <taxon>Bacteria</taxon>
        <taxon>Bacillati</taxon>
        <taxon>Actinomycetota</taxon>
        <taxon>Actinomycetes</taxon>
        <taxon>Bifidobacteriales</taxon>
        <taxon>Bifidobacteriaceae</taxon>
        <taxon>Bifidobacterium</taxon>
    </lineage>
</organism>
<reference evidence="1 2" key="1">
    <citation type="submission" date="2018-12" db="EMBL/GenBank/DDBJ databases">
        <title>Unveiling genomic diversity among members of the Bifidobacterium pseudolongum species, a widely distributed gut commensal of the animal kingdom.</title>
        <authorList>
            <person name="Lugli G.A."/>
            <person name="Duranti S."/>
            <person name="Albert K."/>
            <person name="Mancabelli L."/>
            <person name="Napoli S."/>
            <person name="Viappiani A."/>
            <person name="Anzalone R."/>
            <person name="Longhi G."/>
            <person name="Milani C."/>
            <person name="Turroni F."/>
            <person name="Alessandri G."/>
            <person name="Sela D.A."/>
            <person name="Van Sinderen D."/>
            <person name="Ventura M."/>
        </authorList>
    </citation>
    <scope>NUCLEOTIDE SEQUENCE [LARGE SCALE GENOMIC DNA]</scope>
    <source>
        <strain evidence="1 2">2003B</strain>
    </source>
</reference>
<accession>A0A4V1Y4Q9</accession>
<dbReference type="Proteomes" id="UP000292382">
    <property type="component" value="Unassembled WGS sequence"/>
</dbReference>
<comment type="caution">
    <text evidence="1">The sequence shown here is derived from an EMBL/GenBank/DDBJ whole genome shotgun (WGS) entry which is preliminary data.</text>
</comment>
<sequence>MDLTHHRMPFDMRLRVMRVDRATGNETGQVATVVTGGSISRNQDTTIGEQATLELVGDTILGADLLRIWADLTYGDGSEESIPLGTFLADGPKRQVTGGQDVNIPLTLYGRLRELDDDQFTGPVSIAKGANPMDWIDKTIRDAGLTVAAHDACAYRMGTAWTFGTGDTKDKSKLDAINSVLDLAGWSAATTDPWGRVLLTPYRDPSQRAPSWEFVEGEGARFLRSMTDERDWFDTANQVRVIYATQNKEIIGVARDEDKNSTFSIPARGRVISKTYTYTDVPDGKTDAQLKTMAAAKAKELLATAQAVIHRVTLTHIYAPISVGDVIHLDYPSGRIEGDFAVRTQKIRLEAGLPVECEARSFQRGDTT</sequence>
<proteinExistence type="predicted"/>
<evidence type="ECO:0000313" key="1">
    <source>
        <dbReference type="EMBL" id="RYQ36624.1"/>
    </source>
</evidence>
<protein>
    <submittedName>
        <fullName evidence="1">Uncharacterized protein</fullName>
    </submittedName>
</protein>